<reference evidence="1 2" key="1">
    <citation type="journal article" date="2021" name="J. Hered.">
        <title>A chromosome-level genome assembly of the parasitoid wasp, Cotesia glomerata (Hymenoptera: Braconidae).</title>
        <authorList>
            <person name="Pinto B.J."/>
            <person name="Weis J.J."/>
            <person name="Gamble T."/>
            <person name="Ode P.J."/>
            <person name="Paul R."/>
            <person name="Zaspel J.M."/>
        </authorList>
    </citation>
    <scope>NUCLEOTIDE SEQUENCE [LARGE SCALE GENOMIC DNA]</scope>
    <source>
        <strain evidence="1">CgM1</strain>
    </source>
</reference>
<name>A0AAV7IJ61_COTGL</name>
<comment type="caution">
    <text evidence="1">The sequence shown here is derived from an EMBL/GenBank/DDBJ whole genome shotgun (WGS) entry which is preliminary data.</text>
</comment>
<keyword evidence="2" id="KW-1185">Reference proteome</keyword>
<sequence>MMRKGSSSSSKAPLPTYPWTIFPLRNRVLIPLRRMPITLCEGAITWSPKNYFLVSAFGERFVNGPVPFPEEFDLIPNINNLRRPFFRSLLVNCRPGAREFKERKRGGTVEKMCLDSRES</sequence>
<protein>
    <submittedName>
        <fullName evidence="1">Uncharacterized protein</fullName>
    </submittedName>
</protein>
<evidence type="ECO:0000313" key="2">
    <source>
        <dbReference type="Proteomes" id="UP000826195"/>
    </source>
</evidence>
<proteinExistence type="predicted"/>
<accession>A0AAV7IJ61</accession>
<evidence type="ECO:0000313" key="1">
    <source>
        <dbReference type="EMBL" id="KAH0551904.1"/>
    </source>
</evidence>
<dbReference type="AlphaFoldDB" id="A0AAV7IJ61"/>
<gene>
    <name evidence="1" type="ORF">KQX54_002835</name>
</gene>
<dbReference type="Proteomes" id="UP000826195">
    <property type="component" value="Unassembled WGS sequence"/>
</dbReference>
<dbReference type="EMBL" id="JAHXZJ010001492">
    <property type="protein sequence ID" value="KAH0551904.1"/>
    <property type="molecule type" value="Genomic_DNA"/>
</dbReference>
<organism evidence="1 2">
    <name type="scientific">Cotesia glomerata</name>
    <name type="common">Lepidopteran parasitic wasp</name>
    <name type="synonym">Apanteles glomeratus</name>
    <dbReference type="NCBI Taxonomy" id="32391"/>
    <lineage>
        <taxon>Eukaryota</taxon>
        <taxon>Metazoa</taxon>
        <taxon>Ecdysozoa</taxon>
        <taxon>Arthropoda</taxon>
        <taxon>Hexapoda</taxon>
        <taxon>Insecta</taxon>
        <taxon>Pterygota</taxon>
        <taxon>Neoptera</taxon>
        <taxon>Endopterygota</taxon>
        <taxon>Hymenoptera</taxon>
        <taxon>Apocrita</taxon>
        <taxon>Ichneumonoidea</taxon>
        <taxon>Braconidae</taxon>
        <taxon>Microgastrinae</taxon>
        <taxon>Cotesia</taxon>
    </lineage>
</organism>